<dbReference type="GO" id="GO:0016616">
    <property type="term" value="F:oxidoreductase activity, acting on the CH-OH group of donors, NAD or NADP as acceptor"/>
    <property type="evidence" value="ECO:0007669"/>
    <property type="project" value="TreeGrafter"/>
</dbReference>
<accession>A0A1H8QXG5</accession>
<dbReference type="Pfam" id="PF13561">
    <property type="entry name" value="adh_short_C2"/>
    <property type="match status" value="1"/>
</dbReference>
<dbReference type="PRINTS" id="PR00080">
    <property type="entry name" value="SDRFAMILY"/>
</dbReference>
<dbReference type="PRINTS" id="PR00081">
    <property type="entry name" value="GDHRDH"/>
</dbReference>
<evidence type="ECO:0000313" key="3">
    <source>
        <dbReference type="EMBL" id="SEO58865.1"/>
    </source>
</evidence>
<name>A0A1H8QXG5_9FIRM</name>
<keyword evidence="2" id="KW-0560">Oxidoreductase</keyword>
<proteinExistence type="inferred from homology"/>
<organism evidence="3 4">
    <name type="scientific">Propionispora vibrioides</name>
    <dbReference type="NCBI Taxonomy" id="112903"/>
    <lineage>
        <taxon>Bacteria</taxon>
        <taxon>Bacillati</taxon>
        <taxon>Bacillota</taxon>
        <taxon>Negativicutes</taxon>
        <taxon>Selenomonadales</taxon>
        <taxon>Sporomusaceae</taxon>
        <taxon>Propionispora</taxon>
    </lineage>
</organism>
<dbReference type="GO" id="GO:0030497">
    <property type="term" value="P:fatty acid elongation"/>
    <property type="evidence" value="ECO:0007669"/>
    <property type="project" value="TreeGrafter"/>
</dbReference>
<reference evidence="3 4" key="1">
    <citation type="submission" date="2016-10" db="EMBL/GenBank/DDBJ databases">
        <authorList>
            <person name="de Groot N.N."/>
        </authorList>
    </citation>
    <scope>NUCLEOTIDE SEQUENCE [LARGE SCALE GENOMIC DNA]</scope>
    <source>
        <strain evidence="3 4">DSM 13305</strain>
    </source>
</reference>
<keyword evidence="4" id="KW-1185">Reference proteome</keyword>
<evidence type="ECO:0000256" key="1">
    <source>
        <dbReference type="ARBA" id="ARBA00006484"/>
    </source>
</evidence>
<protein>
    <submittedName>
        <fullName evidence="3">3-oxoacyl-[acyl-carrier protein] reductase</fullName>
    </submittedName>
</protein>
<dbReference type="EMBL" id="FODY01000003">
    <property type="protein sequence ID" value="SEO58865.1"/>
    <property type="molecule type" value="Genomic_DNA"/>
</dbReference>
<dbReference type="GO" id="GO:0008206">
    <property type="term" value="P:bile acid metabolic process"/>
    <property type="evidence" value="ECO:0007669"/>
    <property type="project" value="UniProtKB-ARBA"/>
</dbReference>
<gene>
    <name evidence="3" type="ORF">SAMN04490178_10394</name>
</gene>
<dbReference type="Gene3D" id="3.40.50.720">
    <property type="entry name" value="NAD(P)-binding Rossmann-like Domain"/>
    <property type="match status" value="1"/>
</dbReference>
<dbReference type="PANTHER" id="PTHR42760:SF40">
    <property type="entry name" value="3-OXOACYL-[ACYL-CARRIER-PROTEIN] REDUCTASE, CHLOROPLASTIC"/>
    <property type="match status" value="1"/>
</dbReference>
<sequence>MRTDKPLSGKVALVTGGARGLGKAFTLRLVKLGAAVMVSDRDLSGGAYAQAEPTVEQELDALQAGYGLYQGDLTKEDEVKDLFAALETRFGRLDILVNNIGGTAGPATATECTKDIWDKTVAMNLTTTFLCSKYAAMPMKRQQSGKIINIASVEGLVPLFIYHAHYQAAKAGVISLTRSLALELASYGITVNAVAPGCIGTEKWVKHYEPLIPGIVSQIPLGRLGSLEDCAKVIEFLATDLSDYMTGEVIKIDGGMTNLNPSVVGRPTYEVRL</sequence>
<dbReference type="STRING" id="112903.SAMN04490178_10394"/>
<dbReference type="SUPFAM" id="SSF51735">
    <property type="entry name" value="NAD(P)-binding Rossmann-fold domains"/>
    <property type="match status" value="1"/>
</dbReference>
<dbReference type="AlphaFoldDB" id="A0A1H8QXG5"/>
<dbReference type="PANTHER" id="PTHR42760">
    <property type="entry name" value="SHORT-CHAIN DEHYDROGENASES/REDUCTASES FAMILY MEMBER"/>
    <property type="match status" value="1"/>
</dbReference>
<dbReference type="Proteomes" id="UP000198847">
    <property type="component" value="Unassembled WGS sequence"/>
</dbReference>
<comment type="similarity">
    <text evidence="1">Belongs to the short-chain dehydrogenases/reductases (SDR) family.</text>
</comment>
<evidence type="ECO:0000313" key="4">
    <source>
        <dbReference type="Proteomes" id="UP000198847"/>
    </source>
</evidence>
<dbReference type="FunFam" id="3.40.50.720:FF:000084">
    <property type="entry name" value="Short-chain dehydrogenase reductase"/>
    <property type="match status" value="1"/>
</dbReference>
<dbReference type="InterPro" id="IPR002347">
    <property type="entry name" value="SDR_fam"/>
</dbReference>
<dbReference type="InterPro" id="IPR036291">
    <property type="entry name" value="NAD(P)-bd_dom_sf"/>
</dbReference>
<dbReference type="RefSeq" id="WP_177173452.1">
    <property type="nucleotide sequence ID" value="NZ_FODY01000003.1"/>
</dbReference>
<evidence type="ECO:0000256" key="2">
    <source>
        <dbReference type="ARBA" id="ARBA00023002"/>
    </source>
</evidence>